<dbReference type="GO" id="GO:0006139">
    <property type="term" value="P:nucleobase-containing compound metabolic process"/>
    <property type="evidence" value="ECO:0007669"/>
    <property type="project" value="InterPro"/>
</dbReference>
<keyword evidence="2" id="KW-0547">Nucleotide-binding</keyword>
<keyword evidence="3 5" id="KW-0418">Kinase</keyword>
<evidence type="ECO:0000256" key="2">
    <source>
        <dbReference type="ARBA" id="ARBA00022741"/>
    </source>
</evidence>
<dbReference type="InterPro" id="IPR036291">
    <property type="entry name" value="NAD(P)-bd_dom_sf"/>
</dbReference>
<dbReference type="InterPro" id="IPR000850">
    <property type="entry name" value="Adenylat/UMP-CMP_kin"/>
</dbReference>
<sequence>MRVFVGNLSSPLGTEIARCLRSCEVVGAVENLKQAQATKKRLVENRDPELGDGLEGPDAFVESPVVAANDKHSVSVLLKRCHVAIYSILDDPDATLEALKAFADGADDGPKLFVAVSSVLTWAKTPVPPKNDEWKGHKEADFKTRKPARKYAEYKAVETQVLSARREGLATLVVAAGMIYGGAHSSLHYLLREAWLNTDADLIVPSVSGLHGANKLPMINLYDLARIVAKVATAPGAPSAPYMLAVDKAQSTLRDVCGAISGALGNGNLRDLSSAEAEELLLVERSMVHLQLDQVFDMEGSALDGLDIEWQCQGGLVANIDAVVQDYIKCMDLRPVRVVLLGPPRVGKSTLAAALAKAYYLPHLTPASVALELLNTAKLEEPLLTLKEEVKRYKLELVNLPVALATELLRWRLSAPVCRNQGYVLDGAPVSVEQAKALFPPPKPDDEAKDTDADADESKDADDDAPKPTKPKKPTVYAPNRVVCLSAPKLLLQRRAQSLSQDEAEKTGNTEIEFAKRYDVFQREKAPDGGAPGLLAFFERDAALEVLELDLKTEEAFAAKKTAFEPVTKYVETGGKPFNYHPTKEELLQQQRDTEATLAAEAEAEQKRQSDVLAQELSEKQLRAQTEKSRLEIIQKEEMDVLEARSKPLRAYLMETVIPALTEGMLEVVKVQPDDPIDYLADFLFKKGQSLEV</sequence>
<dbReference type="SUPFAM" id="SSF52540">
    <property type="entry name" value="P-loop containing nucleoside triphosphate hydrolases"/>
    <property type="match status" value="1"/>
</dbReference>
<evidence type="ECO:0000256" key="3">
    <source>
        <dbReference type="ARBA" id="ARBA00022777"/>
    </source>
</evidence>
<organism evidence="5 6">
    <name type="scientific">Achlya hypogyna</name>
    <name type="common">Oomycete</name>
    <name type="synonym">Protoachlya hypogyna</name>
    <dbReference type="NCBI Taxonomy" id="1202772"/>
    <lineage>
        <taxon>Eukaryota</taxon>
        <taxon>Sar</taxon>
        <taxon>Stramenopiles</taxon>
        <taxon>Oomycota</taxon>
        <taxon>Saprolegniomycetes</taxon>
        <taxon>Saprolegniales</taxon>
        <taxon>Achlyaceae</taxon>
        <taxon>Achlya</taxon>
    </lineage>
</organism>
<dbReference type="InterPro" id="IPR047499">
    <property type="entry name" value="DD_AK7"/>
</dbReference>
<feature type="region of interest" description="Disordered" evidence="4">
    <location>
        <begin position="437"/>
        <end position="476"/>
    </location>
</feature>
<dbReference type="Gene3D" id="1.20.890.10">
    <property type="entry name" value="cAMP-dependent protein kinase regulatory subunit, dimerization-anchoring domain"/>
    <property type="match status" value="1"/>
</dbReference>
<name>A0A1V9ZH92_ACHHY</name>
<evidence type="ECO:0000313" key="6">
    <source>
        <dbReference type="Proteomes" id="UP000243579"/>
    </source>
</evidence>
<dbReference type="Pfam" id="PF05186">
    <property type="entry name" value="Dpy-30"/>
    <property type="match status" value="1"/>
</dbReference>
<gene>
    <name evidence="5" type="ORF">ACHHYP_12118</name>
</gene>
<keyword evidence="6" id="KW-1185">Reference proteome</keyword>
<evidence type="ECO:0000256" key="4">
    <source>
        <dbReference type="SAM" id="MobiDB-lite"/>
    </source>
</evidence>
<reference evidence="5 6" key="1">
    <citation type="journal article" date="2014" name="Genome Biol. Evol.">
        <title>The secreted proteins of Achlya hypogyna and Thraustotheca clavata identify the ancestral oomycete secretome and reveal gene acquisitions by horizontal gene transfer.</title>
        <authorList>
            <person name="Misner I."/>
            <person name="Blouin N."/>
            <person name="Leonard G."/>
            <person name="Richards T.A."/>
            <person name="Lane C.E."/>
        </authorList>
    </citation>
    <scope>NUCLEOTIDE SEQUENCE [LARGE SCALE GENOMIC DNA]</scope>
    <source>
        <strain evidence="5 6">ATCC 48635</strain>
    </source>
</reference>
<dbReference type="EMBL" id="JNBR01000115">
    <property type="protein sequence ID" value="OQR97358.1"/>
    <property type="molecule type" value="Genomic_DNA"/>
</dbReference>
<feature type="compositionally biased region" description="Basic and acidic residues" evidence="4">
    <location>
        <begin position="443"/>
        <end position="458"/>
    </location>
</feature>
<dbReference type="OrthoDB" id="10262413at2759"/>
<evidence type="ECO:0000256" key="1">
    <source>
        <dbReference type="ARBA" id="ARBA00022679"/>
    </source>
</evidence>
<dbReference type="Proteomes" id="UP000243579">
    <property type="component" value="Unassembled WGS sequence"/>
</dbReference>
<proteinExistence type="predicted"/>
<dbReference type="CDD" id="cd22967">
    <property type="entry name" value="DD_AK7"/>
    <property type="match status" value="1"/>
</dbReference>
<dbReference type="SUPFAM" id="SSF51735">
    <property type="entry name" value="NAD(P)-binding Rossmann-fold domains"/>
    <property type="match status" value="1"/>
</dbReference>
<accession>A0A1V9ZH92</accession>
<dbReference type="Gene3D" id="3.40.50.300">
    <property type="entry name" value="P-loop containing nucleotide triphosphate hydrolases"/>
    <property type="match status" value="1"/>
</dbReference>
<dbReference type="InterPro" id="IPR027417">
    <property type="entry name" value="P-loop_NTPase"/>
</dbReference>
<keyword evidence="1" id="KW-0808">Transferase</keyword>
<comment type="caution">
    <text evidence="5">The sequence shown here is derived from an EMBL/GenBank/DDBJ whole genome shotgun (WGS) entry which is preliminary data.</text>
</comment>
<protein>
    <submittedName>
        <fullName evidence="5">Adenylate kinase</fullName>
    </submittedName>
</protein>
<evidence type="ECO:0000313" key="5">
    <source>
        <dbReference type="EMBL" id="OQR97358.1"/>
    </source>
</evidence>
<dbReference type="Gene3D" id="3.40.50.720">
    <property type="entry name" value="NAD(P)-binding Rossmann-like Domain"/>
    <property type="match status" value="1"/>
</dbReference>
<dbReference type="STRING" id="1202772.A0A1V9ZH92"/>
<dbReference type="GO" id="GO:0019205">
    <property type="term" value="F:nucleobase-containing compound kinase activity"/>
    <property type="evidence" value="ECO:0007669"/>
    <property type="project" value="InterPro"/>
</dbReference>
<dbReference type="GO" id="GO:0005524">
    <property type="term" value="F:ATP binding"/>
    <property type="evidence" value="ECO:0007669"/>
    <property type="project" value="InterPro"/>
</dbReference>
<dbReference type="AlphaFoldDB" id="A0A1V9ZH92"/>
<dbReference type="InterPro" id="IPR007858">
    <property type="entry name" value="Dpy-30_motif"/>
</dbReference>
<dbReference type="PANTHER" id="PTHR23359">
    <property type="entry name" value="NUCLEOTIDE KINASE"/>
    <property type="match status" value="1"/>
</dbReference>